<dbReference type="InterPro" id="IPR013324">
    <property type="entry name" value="RNA_pol_sigma_r3/r4-like"/>
</dbReference>
<dbReference type="OrthoDB" id="9784272at2"/>
<dbReference type="InterPro" id="IPR014284">
    <property type="entry name" value="RNA_pol_sigma-70_dom"/>
</dbReference>
<evidence type="ECO:0000313" key="9">
    <source>
        <dbReference type="Proteomes" id="UP000198348"/>
    </source>
</evidence>
<protein>
    <submittedName>
        <fullName evidence="8">RNA polymerase sigma-70 factor, ECF subfamily</fullName>
    </submittedName>
</protein>
<dbReference type="PANTHER" id="PTHR43133">
    <property type="entry name" value="RNA POLYMERASE ECF-TYPE SIGMA FACTO"/>
    <property type="match status" value="1"/>
</dbReference>
<dbReference type="RefSeq" id="WP_089301986.1">
    <property type="nucleotide sequence ID" value="NZ_FZNW01000013.1"/>
</dbReference>
<evidence type="ECO:0000259" key="7">
    <source>
        <dbReference type="Pfam" id="PF08281"/>
    </source>
</evidence>
<evidence type="ECO:0000256" key="4">
    <source>
        <dbReference type="ARBA" id="ARBA00023163"/>
    </source>
</evidence>
<dbReference type="CDD" id="cd06171">
    <property type="entry name" value="Sigma70_r4"/>
    <property type="match status" value="1"/>
</dbReference>
<evidence type="ECO:0000256" key="1">
    <source>
        <dbReference type="ARBA" id="ARBA00010641"/>
    </source>
</evidence>
<dbReference type="GO" id="GO:0006352">
    <property type="term" value="P:DNA-templated transcription initiation"/>
    <property type="evidence" value="ECO:0007669"/>
    <property type="project" value="InterPro"/>
</dbReference>
<accession>A0A238Y0L5</accession>
<name>A0A238Y0L5_9PSEU</name>
<reference evidence="8 9" key="1">
    <citation type="submission" date="2017-06" db="EMBL/GenBank/DDBJ databases">
        <authorList>
            <person name="Kim H.J."/>
            <person name="Triplett B.A."/>
        </authorList>
    </citation>
    <scope>NUCLEOTIDE SEQUENCE [LARGE SCALE GENOMIC DNA]</scope>
    <source>
        <strain evidence="8 9">DSM 45207</strain>
    </source>
</reference>
<sequence length="200" mass="22902">MHGGAQQRRLRRWRPVNEEASPTPDELVSLTALGDEYAFARLYDAFADRIFGLVKRVMRDPSQSEEVTQEVFLEIWRTASRFDSSRGSVAAWVMTLAHRRAVDRIRSAQASTERDTRVAYQEDQPFDSVSEEVTGRLERQQVRRCLETLTMLQHESVKLAYYQGYTYSEVAGLLDTPLGTVKTRLRDGLIRLRDCLGVTA</sequence>
<proteinExistence type="inferred from homology"/>
<dbReference type="AlphaFoldDB" id="A0A238Y0L5"/>
<keyword evidence="9" id="KW-1185">Reference proteome</keyword>
<feature type="domain" description="RNA polymerase sigma-70 region 2" evidence="6">
    <location>
        <begin position="42"/>
        <end position="109"/>
    </location>
</feature>
<dbReference type="SUPFAM" id="SSF88659">
    <property type="entry name" value="Sigma3 and sigma4 domains of RNA polymerase sigma factors"/>
    <property type="match status" value="1"/>
</dbReference>
<feature type="domain" description="RNA polymerase sigma factor 70 region 4 type 2" evidence="7">
    <location>
        <begin position="139"/>
        <end position="192"/>
    </location>
</feature>
<evidence type="ECO:0000256" key="5">
    <source>
        <dbReference type="SAM" id="MobiDB-lite"/>
    </source>
</evidence>
<dbReference type="Proteomes" id="UP000198348">
    <property type="component" value="Unassembled WGS sequence"/>
</dbReference>
<dbReference type="InterPro" id="IPR013325">
    <property type="entry name" value="RNA_pol_sigma_r2"/>
</dbReference>
<dbReference type="GO" id="GO:0016987">
    <property type="term" value="F:sigma factor activity"/>
    <property type="evidence" value="ECO:0007669"/>
    <property type="project" value="UniProtKB-KW"/>
</dbReference>
<evidence type="ECO:0000256" key="2">
    <source>
        <dbReference type="ARBA" id="ARBA00023015"/>
    </source>
</evidence>
<dbReference type="GO" id="GO:0003677">
    <property type="term" value="F:DNA binding"/>
    <property type="evidence" value="ECO:0007669"/>
    <property type="project" value="InterPro"/>
</dbReference>
<dbReference type="InterPro" id="IPR013249">
    <property type="entry name" value="RNA_pol_sigma70_r4_t2"/>
</dbReference>
<keyword evidence="2" id="KW-0805">Transcription regulation</keyword>
<dbReference type="Gene3D" id="1.10.1740.10">
    <property type="match status" value="1"/>
</dbReference>
<evidence type="ECO:0000259" key="6">
    <source>
        <dbReference type="Pfam" id="PF04542"/>
    </source>
</evidence>
<keyword evidence="4" id="KW-0804">Transcription</keyword>
<dbReference type="Pfam" id="PF08281">
    <property type="entry name" value="Sigma70_r4_2"/>
    <property type="match status" value="1"/>
</dbReference>
<evidence type="ECO:0000313" key="8">
    <source>
        <dbReference type="EMBL" id="SNR64520.1"/>
    </source>
</evidence>
<dbReference type="Gene3D" id="1.10.10.10">
    <property type="entry name" value="Winged helix-like DNA-binding domain superfamily/Winged helix DNA-binding domain"/>
    <property type="match status" value="1"/>
</dbReference>
<dbReference type="SUPFAM" id="SSF88946">
    <property type="entry name" value="Sigma2 domain of RNA polymerase sigma factors"/>
    <property type="match status" value="1"/>
</dbReference>
<evidence type="ECO:0000256" key="3">
    <source>
        <dbReference type="ARBA" id="ARBA00023082"/>
    </source>
</evidence>
<dbReference type="NCBIfam" id="NF007228">
    <property type="entry name" value="PRK09646.1"/>
    <property type="match status" value="1"/>
</dbReference>
<feature type="region of interest" description="Disordered" evidence="5">
    <location>
        <begin position="1"/>
        <end position="24"/>
    </location>
</feature>
<organism evidence="8 9">
    <name type="scientific">Haloechinothrix alba</name>
    <dbReference type="NCBI Taxonomy" id="664784"/>
    <lineage>
        <taxon>Bacteria</taxon>
        <taxon>Bacillati</taxon>
        <taxon>Actinomycetota</taxon>
        <taxon>Actinomycetes</taxon>
        <taxon>Pseudonocardiales</taxon>
        <taxon>Pseudonocardiaceae</taxon>
        <taxon>Haloechinothrix</taxon>
    </lineage>
</organism>
<dbReference type="InterPro" id="IPR036388">
    <property type="entry name" value="WH-like_DNA-bd_sf"/>
</dbReference>
<comment type="similarity">
    <text evidence="1">Belongs to the sigma-70 factor family. ECF subfamily.</text>
</comment>
<dbReference type="Pfam" id="PF04542">
    <property type="entry name" value="Sigma70_r2"/>
    <property type="match status" value="1"/>
</dbReference>
<dbReference type="EMBL" id="FZNW01000013">
    <property type="protein sequence ID" value="SNR64520.1"/>
    <property type="molecule type" value="Genomic_DNA"/>
</dbReference>
<dbReference type="NCBIfam" id="TIGR02937">
    <property type="entry name" value="sigma70-ECF"/>
    <property type="match status" value="1"/>
</dbReference>
<keyword evidence="3" id="KW-0731">Sigma factor</keyword>
<dbReference type="InterPro" id="IPR007627">
    <property type="entry name" value="RNA_pol_sigma70_r2"/>
</dbReference>
<gene>
    <name evidence="8" type="ORF">SAMN06265360_11319</name>
</gene>
<dbReference type="InterPro" id="IPR039425">
    <property type="entry name" value="RNA_pol_sigma-70-like"/>
</dbReference>
<dbReference type="PANTHER" id="PTHR43133:SF66">
    <property type="entry name" value="ECF RNA POLYMERASE SIGMA FACTOR SIGK"/>
    <property type="match status" value="1"/>
</dbReference>